<evidence type="ECO:0000313" key="1">
    <source>
        <dbReference type="EMBL" id="CAA2995863.1"/>
    </source>
</evidence>
<protein>
    <submittedName>
        <fullName evidence="1">Hydantoinase B oxoprolinase</fullName>
    </submittedName>
</protein>
<name>A0A8S0STA6_OLEEU</name>
<dbReference type="PANTHER" id="PTHR11365:SF2">
    <property type="entry name" value="5-OXOPROLINASE"/>
    <property type="match status" value="1"/>
</dbReference>
<gene>
    <name evidence="1" type="ORF">OLEA9_A083405</name>
</gene>
<dbReference type="Gramene" id="OE9A083405T1">
    <property type="protein sequence ID" value="OE9A083405C1"/>
    <property type="gene ID" value="OE9A083405"/>
</dbReference>
<dbReference type="OrthoDB" id="3643at2759"/>
<dbReference type="GO" id="GO:0017168">
    <property type="term" value="F:5-oxoprolinase (ATP-hydrolyzing) activity"/>
    <property type="evidence" value="ECO:0007669"/>
    <property type="project" value="TreeGrafter"/>
</dbReference>
<dbReference type="AlphaFoldDB" id="A0A8S0STA6"/>
<organism evidence="1 2">
    <name type="scientific">Olea europaea subsp. europaea</name>
    <dbReference type="NCBI Taxonomy" id="158383"/>
    <lineage>
        <taxon>Eukaryota</taxon>
        <taxon>Viridiplantae</taxon>
        <taxon>Streptophyta</taxon>
        <taxon>Embryophyta</taxon>
        <taxon>Tracheophyta</taxon>
        <taxon>Spermatophyta</taxon>
        <taxon>Magnoliopsida</taxon>
        <taxon>eudicotyledons</taxon>
        <taxon>Gunneridae</taxon>
        <taxon>Pentapetalae</taxon>
        <taxon>asterids</taxon>
        <taxon>lamiids</taxon>
        <taxon>Lamiales</taxon>
        <taxon>Oleaceae</taxon>
        <taxon>Oleeae</taxon>
        <taxon>Olea</taxon>
    </lineage>
</organism>
<dbReference type="GO" id="GO:0005829">
    <property type="term" value="C:cytosol"/>
    <property type="evidence" value="ECO:0007669"/>
    <property type="project" value="TreeGrafter"/>
</dbReference>
<comment type="caution">
    <text evidence="1">The sequence shown here is derived from an EMBL/GenBank/DDBJ whole genome shotgun (WGS) entry which is preliminary data.</text>
</comment>
<dbReference type="EMBL" id="CACTIH010005510">
    <property type="protein sequence ID" value="CAA2995863.1"/>
    <property type="molecule type" value="Genomic_DNA"/>
</dbReference>
<dbReference type="PANTHER" id="PTHR11365">
    <property type="entry name" value="5-OXOPROLINASE RELATED"/>
    <property type="match status" value="1"/>
</dbReference>
<dbReference type="GO" id="GO:0006749">
    <property type="term" value="P:glutathione metabolic process"/>
    <property type="evidence" value="ECO:0007669"/>
    <property type="project" value="TreeGrafter"/>
</dbReference>
<sequence>MVLKGADWDFRLAFEERHQREFGFLFQEKPILVDDFRVRAIGAAHEKIAASPFAQLNQAASLDVPQASPNATNRVYYEGTGYLETPTYELPTIAVGSKISGPALIIDKTQTIVVLPNAVANSRWAELCRRHLCLPTSRRDLTSRALSSRTTAAWSRTHPTSPYILEVCNSL</sequence>
<dbReference type="InterPro" id="IPR045079">
    <property type="entry name" value="Oxoprolinase-like"/>
</dbReference>
<evidence type="ECO:0000313" key="2">
    <source>
        <dbReference type="Proteomes" id="UP000594638"/>
    </source>
</evidence>
<reference evidence="1 2" key="1">
    <citation type="submission" date="2019-12" db="EMBL/GenBank/DDBJ databases">
        <authorList>
            <person name="Alioto T."/>
            <person name="Alioto T."/>
            <person name="Gomez Garrido J."/>
        </authorList>
    </citation>
    <scope>NUCLEOTIDE SEQUENCE [LARGE SCALE GENOMIC DNA]</scope>
</reference>
<dbReference type="Proteomes" id="UP000594638">
    <property type="component" value="Unassembled WGS sequence"/>
</dbReference>
<keyword evidence="2" id="KW-1185">Reference proteome</keyword>
<proteinExistence type="predicted"/>
<accession>A0A8S0STA6</accession>